<name>A0A7W9FPG6_9HYPH</name>
<reference evidence="2 3" key="1">
    <citation type="submission" date="2020-08" db="EMBL/GenBank/DDBJ databases">
        <title>Genomic Encyclopedia of Type Strains, Phase IV (KMG-IV): sequencing the most valuable type-strain genomes for metagenomic binning, comparative biology and taxonomic classification.</title>
        <authorList>
            <person name="Goeker M."/>
        </authorList>
    </citation>
    <scope>NUCLEOTIDE SEQUENCE [LARGE SCALE GENOMIC DNA]</scope>
    <source>
        <strain evidence="2 3">DSM 16268</strain>
    </source>
</reference>
<protein>
    <recommendedName>
        <fullName evidence="1">Microcin J25-processing protein McjB C-terminal domain-containing protein</fullName>
    </recommendedName>
</protein>
<evidence type="ECO:0000313" key="2">
    <source>
        <dbReference type="EMBL" id="MBB5754424.1"/>
    </source>
</evidence>
<dbReference type="RefSeq" id="WP_246429848.1">
    <property type="nucleotide sequence ID" value="NZ_JACHOO010000008.1"/>
</dbReference>
<accession>A0A7W9FPG6</accession>
<evidence type="ECO:0000259" key="1">
    <source>
        <dbReference type="Pfam" id="PF13471"/>
    </source>
</evidence>
<dbReference type="EMBL" id="JACHOO010000008">
    <property type="protein sequence ID" value="MBB5754424.1"/>
    <property type="molecule type" value="Genomic_DNA"/>
</dbReference>
<organism evidence="2 3">
    <name type="scientific">Prosthecomicrobium pneumaticum</name>
    <dbReference type="NCBI Taxonomy" id="81895"/>
    <lineage>
        <taxon>Bacteria</taxon>
        <taxon>Pseudomonadati</taxon>
        <taxon>Pseudomonadota</taxon>
        <taxon>Alphaproteobacteria</taxon>
        <taxon>Hyphomicrobiales</taxon>
        <taxon>Kaistiaceae</taxon>
        <taxon>Prosthecomicrobium</taxon>
    </lineage>
</organism>
<gene>
    <name evidence="2" type="ORF">GGQ63_003510</name>
</gene>
<dbReference type="Pfam" id="PF13471">
    <property type="entry name" value="Transglut_core3"/>
    <property type="match status" value="1"/>
</dbReference>
<dbReference type="InterPro" id="IPR032708">
    <property type="entry name" value="McjB_C"/>
</dbReference>
<feature type="domain" description="Microcin J25-processing protein McjB C-terminal" evidence="1">
    <location>
        <begin position="44"/>
        <end position="125"/>
    </location>
</feature>
<dbReference type="InterPro" id="IPR053521">
    <property type="entry name" value="McjB-like"/>
</dbReference>
<proteinExistence type="predicted"/>
<dbReference type="AlphaFoldDB" id="A0A7W9FPG6"/>
<evidence type="ECO:0000313" key="3">
    <source>
        <dbReference type="Proteomes" id="UP000523821"/>
    </source>
</evidence>
<dbReference type="NCBIfam" id="NF033537">
    <property type="entry name" value="lasso_biosyn_B2"/>
    <property type="match status" value="1"/>
</dbReference>
<comment type="caution">
    <text evidence="2">The sequence shown here is derived from an EMBL/GenBank/DDBJ whole genome shotgun (WGS) entry which is preliminary data.</text>
</comment>
<dbReference type="Proteomes" id="UP000523821">
    <property type="component" value="Unassembled WGS sequence"/>
</dbReference>
<sequence length="145" mass="15674">MAALRQAWFRLALFVEARLLPFRIGRRPIADILALADGPVPAGLDGMSVSAIVRAVRRTTRRPWLMADRPCLRQGVLAYRSLRAAGFAPELHFGVDRDSIAEPSLRAHCWVVVDGAIVLNPPDPRMVTVLRHGGPAAPAAVAALA</sequence>
<keyword evidence="3" id="KW-1185">Reference proteome</keyword>